<feature type="domain" description="2Fe-2S ferredoxin-type" evidence="7">
    <location>
        <begin position="234"/>
        <end position="319"/>
    </location>
</feature>
<evidence type="ECO:0000256" key="6">
    <source>
        <dbReference type="ARBA" id="ARBA00023014"/>
    </source>
</evidence>
<dbReference type="GO" id="GO:0051537">
    <property type="term" value="F:2 iron, 2 sulfur cluster binding"/>
    <property type="evidence" value="ECO:0007669"/>
    <property type="project" value="UniProtKB-KW"/>
</dbReference>
<dbReference type="InterPro" id="IPR039261">
    <property type="entry name" value="FNR_nucleotide-bd"/>
</dbReference>
<dbReference type="CDD" id="cd00207">
    <property type="entry name" value="fer2"/>
    <property type="match status" value="1"/>
</dbReference>
<dbReference type="Proteomes" id="UP000283709">
    <property type="component" value="Unassembled WGS sequence"/>
</dbReference>
<dbReference type="Pfam" id="PF00111">
    <property type="entry name" value="Fer2"/>
    <property type="match status" value="1"/>
</dbReference>
<sequence length="319" mass="34522">MKNAMDTLKVQLRAIRYEAPTINTYEFHAPDGAPLPGFTAGAHIDLHLPNGMIRSYSLCNSPQDTHRYVIGVNRDPSSRGGSAWVHETLRVGATLTIGAPANNFPLVEDAAHTVLIAGGIGITPLMGMIRRMETLGRSWELHYCTRTREATAFVAALRQYGSRVQFHHDGEPGGERLDFATVLKQHDERTHFYCCGPSAMLKAFETSAANCGGGARFHVEYFAAGEAPATSGGFNVQLARSGRMIQVSAGKTILDVLIAEGIDITYSCSQGVCGTCETRVLAGVPDHRDMVLTKSEQEANRSMMICCSGSKSECLVLDL</sequence>
<gene>
    <name evidence="9" type="ORF">BCY88_00185</name>
</gene>
<keyword evidence="3" id="KW-0479">Metal-binding</keyword>
<dbReference type="InterPro" id="IPR012675">
    <property type="entry name" value="Beta-grasp_dom_sf"/>
</dbReference>
<dbReference type="PROSITE" id="PS00197">
    <property type="entry name" value="2FE2S_FER_1"/>
    <property type="match status" value="1"/>
</dbReference>
<dbReference type="CDD" id="cd06185">
    <property type="entry name" value="PDR_like"/>
    <property type="match status" value="1"/>
</dbReference>
<dbReference type="SUPFAM" id="SSF54292">
    <property type="entry name" value="2Fe-2S ferredoxin-like"/>
    <property type="match status" value="1"/>
</dbReference>
<keyword evidence="4" id="KW-0560">Oxidoreductase</keyword>
<keyword evidence="2" id="KW-0001">2Fe-2S</keyword>
<dbReference type="InterPro" id="IPR050415">
    <property type="entry name" value="MRET"/>
</dbReference>
<keyword evidence="1" id="KW-0285">Flavoprotein</keyword>
<dbReference type="SUPFAM" id="SSF63380">
    <property type="entry name" value="Riboflavin synthase domain-like"/>
    <property type="match status" value="1"/>
</dbReference>
<dbReference type="InterPro" id="IPR017927">
    <property type="entry name" value="FAD-bd_FR_type"/>
</dbReference>
<dbReference type="PANTHER" id="PTHR47354">
    <property type="entry name" value="NADH OXIDOREDUCTASE HCR"/>
    <property type="match status" value="1"/>
</dbReference>
<dbReference type="InterPro" id="IPR036010">
    <property type="entry name" value="2Fe-2S_ferredoxin-like_sf"/>
</dbReference>
<dbReference type="InterPro" id="IPR001041">
    <property type="entry name" value="2Fe-2S_ferredoxin-type"/>
</dbReference>
<dbReference type="OrthoDB" id="544091at2"/>
<proteinExistence type="predicted"/>
<dbReference type="PANTHER" id="PTHR47354:SF1">
    <property type="entry name" value="CARNITINE MONOOXYGENASE REDUCTASE SUBUNIT"/>
    <property type="match status" value="1"/>
</dbReference>
<name>A0A3R7EAT3_9BURK</name>
<dbReference type="Gene3D" id="2.40.30.10">
    <property type="entry name" value="Translation factors"/>
    <property type="match status" value="1"/>
</dbReference>
<keyword evidence="6" id="KW-0411">Iron-sulfur</keyword>
<evidence type="ECO:0000256" key="1">
    <source>
        <dbReference type="ARBA" id="ARBA00022630"/>
    </source>
</evidence>
<dbReference type="Gene3D" id="3.40.50.80">
    <property type="entry name" value="Nucleotide-binding domain of ferredoxin-NADP reductase (FNR) module"/>
    <property type="match status" value="1"/>
</dbReference>
<evidence type="ECO:0000256" key="2">
    <source>
        <dbReference type="ARBA" id="ARBA00022714"/>
    </source>
</evidence>
<accession>A0A3R7EAT3</accession>
<evidence type="ECO:0000313" key="9">
    <source>
        <dbReference type="EMBL" id="RKF50641.1"/>
    </source>
</evidence>
<organism evidence="9 10">
    <name type="scientific">Paraburkholderia fungorum</name>
    <dbReference type="NCBI Taxonomy" id="134537"/>
    <lineage>
        <taxon>Bacteria</taxon>
        <taxon>Pseudomonadati</taxon>
        <taxon>Pseudomonadota</taxon>
        <taxon>Betaproteobacteria</taxon>
        <taxon>Burkholderiales</taxon>
        <taxon>Burkholderiaceae</taxon>
        <taxon>Paraburkholderia</taxon>
    </lineage>
</organism>
<dbReference type="InterPro" id="IPR017938">
    <property type="entry name" value="Riboflavin_synthase-like_b-brl"/>
</dbReference>
<dbReference type="PROSITE" id="PS51085">
    <property type="entry name" value="2FE2S_FER_2"/>
    <property type="match status" value="1"/>
</dbReference>
<dbReference type="Gene3D" id="3.10.20.30">
    <property type="match status" value="1"/>
</dbReference>
<feature type="domain" description="FAD-binding FR-type" evidence="8">
    <location>
        <begin position="5"/>
        <end position="107"/>
    </location>
</feature>
<dbReference type="SUPFAM" id="SSF52343">
    <property type="entry name" value="Ferredoxin reductase-like, C-terminal NADP-linked domain"/>
    <property type="match status" value="1"/>
</dbReference>
<dbReference type="EMBL" id="MCAS01000001">
    <property type="protein sequence ID" value="RKF50641.1"/>
    <property type="molecule type" value="Genomic_DNA"/>
</dbReference>
<dbReference type="PROSITE" id="PS51384">
    <property type="entry name" value="FAD_FR"/>
    <property type="match status" value="1"/>
</dbReference>
<evidence type="ECO:0000313" key="10">
    <source>
        <dbReference type="Proteomes" id="UP000283709"/>
    </source>
</evidence>
<evidence type="ECO:0000256" key="5">
    <source>
        <dbReference type="ARBA" id="ARBA00023004"/>
    </source>
</evidence>
<reference evidence="9 10" key="1">
    <citation type="submission" date="2016-07" db="EMBL/GenBank/DDBJ databases">
        <title>Genome analysis of Burkholderia fungorum ES3-20.</title>
        <authorList>
            <person name="Xu D."/>
            <person name="Yao R."/>
            <person name="Zheng S."/>
        </authorList>
    </citation>
    <scope>NUCLEOTIDE SEQUENCE [LARGE SCALE GENOMIC DNA]</scope>
    <source>
        <strain evidence="9 10">ES3-20</strain>
    </source>
</reference>
<dbReference type="GO" id="GO:0016491">
    <property type="term" value="F:oxidoreductase activity"/>
    <property type="evidence" value="ECO:0007669"/>
    <property type="project" value="UniProtKB-KW"/>
</dbReference>
<comment type="caution">
    <text evidence="9">The sequence shown here is derived from an EMBL/GenBank/DDBJ whole genome shotgun (WGS) entry which is preliminary data.</text>
</comment>
<dbReference type="AlphaFoldDB" id="A0A3R7EAT3"/>
<dbReference type="Pfam" id="PF00175">
    <property type="entry name" value="NAD_binding_1"/>
    <property type="match status" value="1"/>
</dbReference>
<evidence type="ECO:0000259" key="8">
    <source>
        <dbReference type="PROSITE" id="PS51384"/>
    </source>
</evidence>
<dbReference type="GO" id="GO:0046872">
    <property type="term" value="F:metal ion binding"/>
    <property type="evidence" value="ECO:0007669"/>
    <property type="project" value="UniProtKB-KW"/>
</dbReference>
<evidence type="ECO:0000259" key="7">
    <source>
        <dbReference type="PROSITE" id="PS51085"/>
    </source>
</evidence>
<evidence type="ECO:0000256" key="4">
    <source>
        <dbReference type="ARBA" id="ARBA00023002"/>
    </source>
</evidence>
<dbReference type="InterPro" id="IPR001433">
    <property type="entry name" value="OxRdtase_FAD/NAD-bd"/>
</dbReference>
<protein>
    <submittedName>
        <fullName evidence="9">Ferredoxin</fullName>
    </submittedName>
</protein>
<dbReference type="PRINTS" id="PR00409">
    <property type="entry name" value="PHDIOXRDTASE"/>
</dbReference>
<evidence type="ECO:0000256" key="3">
    <source>
        <dbReference type="ARBA" id="ARBA00022723"/>
    </source>
</evidence>
<dbReference type="InterPro" id="IPR006058">
    <property type="entry name" value="2Fe2S_fd_BS"/>
</dbReference>
<keyword evidence="5" id="KW-0408">Iron</keyword>